<keyword evidence="3" id="KW-1185">Reference proteome</keyword>
<gene>
    <name evidence="2" type="ORF">C6P40_004670</name>
</gene>
<feature type="transmembrane region" description="Helical" evidence="1">
    <location>
        <begin position="119"/>
        <end position="144"/>
    </location>
</feature>
<organism evidence="2 3">
    <name type="scientific">Pichia californica</name>
    <dbReference type="NCBI Taxonomy" id="460514"/>
    <lineage>
        <taxon>Eukaryota</taxon>
        <taxon>Fungi</taxon>
        <taxon>Dikarya</taxon>
        <taxon>Ascomycota</taxon>
        <taxon>Saccharomycotina</taxon>
        <taxon>Pichiomycetes</taxon>
        <taxon>Pichiales</taxon>
        <taxon>Pichiaceae</taxon>
        <taxon>Pichia</taxon>
    </lineage>
</organism>
<proteinExistence type="predicted"/>
<reference evidence="2" key="1">
    <citation type="submission" date="2020-11" db="EMBL/GenBank/DDBJ databases">
        <title>Kefir isolates.</title>
        <authorList>
            <person name="Marcisauskas S."/>
            <person name="Kim Y."/>
            <person name="Blasche S."/>
        </authorList>
    </citation>
    <scope>NUCLEOTIDE SEQUENCE</scope>
    <source>
        <strain evidence="2">Olga-1</strain>
    </source>
</reference>
<dbReference type="OrthoDB" id="6499973at2759"/>
<name>A0A9P6WFR1_9ASCO</name>
<evidence type="ECO:0008006" key="4">
    <source>
        <dbReference type="Google" id="ProtNLM"/>
    </source>
</evidence>
<comment type="caution">
    <text evidence="2">The sequence shown here is derived from an EMBL/GenBank/DDBJ whole genome shotgun (WGS) entry which is preliminary data.</text>
</comment>
<dbReference type="EMBL" id="PUHW01000672">
    <property type="protein sequence ID" value="KAG0686134.1"/>
    <property type="molecule type" value="Genomic_DNA"/>
</dbReference>
<dbReference type="SUPFAM" id="SSF103473">
    <property type="entry name" value="MFS general substrate transporter"/>
    <property type="match status" value="1"/>
</dbReference>
<dbReference type="InterPro" id="IPR036259">
    <property type="entry name" value="MFS_trans_sf"/>
</dbReference>
<evidence type="ECO:0000256" key="1">
    <source>
        <dbReference type="SAM" id="Phobius"/>
    </source>
</evidence>
<keyword evidence="1" id="KW-0472">Membrane</keyword>
<feature type="transmembrane region" description="Helical" evidence="1">
    <location>
        <begin position="150"/>
        <end position="171"/>
    </location>
</feature>
<sequence>MQESQDTISIDQISLDSQKIDINNIGIDKNFQDDIEQFGNSKDIINEKENLETLKLEKVESIKEINDAIPDKFTGWGLTSVIGCALFNFNTWGANSAYALYFEEYLNNDIFTNGSKYSYAIIGGLAFSSGLTFSPLINYLIGIIGVKPTLFLGIIICFVATILASFSTKLWEIYCTQGV</sequence>
<keyword evidence="1" id="KW-0812">Transmembrane</keyword>
<evidence type="ECO:0000313" key="2">
    <source>
        <dbReference type="EMBL" id="KAG0686134.1"/>
    </source>
</evidence>
<accession>A0A9P6WFR1</accession>
<keyword evidence="1" id="KW-1133">Transmembrane helix</keyword>
<feature type="non-terminal residue" evidence="2">
    <location>
        <position position="179"/>
    </location>
</feature>
<evidence type="ECO:0000313" key="3">
    <source>
        <dbReference type="Proteomes" id="UP000697127"/>
    </source>
</evidence>
<dbReference type="Gene3D" id="1.20.1250.20">
    <property type="entry name" value="MFS general substrate transporter like domains"/>
    <property type="match status" value="1"/>
</dbReference>
<dbReference type="AlphaFoldDB" id="A0A9P6WFR1"/>
<protein>
    <recommendedName>
        <fullName evidence="4">Major facilitator superfamily (MFS) profile domain-containing protein</fullName>
    </recommendedName>
</protein>
<dbReference type="Proteomes" id="UP000697127">
    <property type="component" value="Unassembled WGS sequence"/>
</dbReference>